<dbReference type="PROSITE" id="PS51722">
    <property type="entry name" value="G_TR_2"/>
    <property type="match status" value="1"/>
</dbReference>
<organism evidence="2 3">
    <name type="scientific">Sphagnum jensenii</name>
    <dbReference type="NCBI Taxonomy" id="128206"/>
    <lineage>
        <taxon>Eukaryota</taxon>
        <taxon>Viridiplantae</taxon>
        <taxon>Streptophyta</taxon>
        <taxon>Embryophyta</taxon>
        <taxon>Bryophyta</taxon>
        <taxon>Sphagnophytina</taxon>
        <taxon>Sphagnopsida</taxon>
        <taxon>Sphagnales</taxon>
        <taxon>Sphagnaceae</taxon>
        <taxon>Sphagnum</taxon>
    </lineage>
</organism>
<comment type="caution">
    <text evidence="2">The sequence shown here is derived from an EMBL/GenBank/DDBJ whole genome shotgun (WGS) entry which is preliminary data.</text>
</comment>
<dbReference type="Proteomes" id="UP001497444">
    <property type="component" value="Unassembled WGS sequence"/>
</dbReference>
<dbReference type="InterPro" id="IPR027417">
    <property type="entry name" value="P-loop_NTPase"/>
</dbReference>
<dbReference type="PRINTS" id="PR00315">
    <property type="entry name" value="ELONGATNFCT"/>
</dbReference>
<evidence type="ECO:0000259" key="1">
    <source>
        <dbReference type="PROSITE" id="PS51722"/>
    </source>
</evidence>
<feature type="domain" description="Tr-type G" evidence="1">
    <location>
        <begin position="1"/>
        <end position="207"/>
    </location>
</feature>
<dbReference type="InterPro" id="IPR000795">
    <property type="entry name" value="T_Tr_GTP-bd_dom"/>
</dbReference>
<proteinExistence type="predicted"/>
<dbReference type="PANTHER" id="PTHR42908:SF3">
    <property type="entry name" value="ELONGATION FACTOR-LIKE GTPASE 1"/>
    <property type="match status" value="1"/>
</dbReference>
<gene>
    <name evidence="2" type="ORF">CSSPJE1EN1_LOCUS25875</name>
</gene>
<dbReference type="Gene3D" id="3.40.50.300">
    <property type="entry name" value="P-loop containing nucleotide triphosphate hydrolases"/>
    <property type="match status" value="1"/>
</dbReference>
<keyword evidence="3" id="KW-1185">Reference proteome</keyword>
<sequence>MHSSAISLIYDLEKNPLTDPLKTKDIERYLINLVDSPGHLDFSSDVSTATRLCDGALIVVDVLEGICTQTHAVIYKALKERLRPCLVLNKVDRLILDMKLTSVEAFYHLRRLMEKTNALAYTLVDSEIRSYEESKVSTSAFGAKVGTSTTATAPGVMELNAEKLLEEWQLSPEKGNVIFASALDCWGFGIGRFSNLWAMKLGLNRNVLQKYFFSDYSLDLQEKKILKYDPSHSSNPAEKPMFVAMILDPIWQLYESALVNSDPERAAKLALKVTINLTV</sequence>
<protein>
    <recommendedName>
        <fullName evidence="1">Tr-type G domain-containing protein</fullName>
    </recommendedName>
</protein>
<name>A0ABP0VAC5_9BRYO</name>
<accession>A0ABP0VAC5</accession>
<dbReference type="PANTHER" id="PTHR42908">
    <property type="entry name" value="TRANSLATION ELONGATION FACTOR-RELATED"/>
    <property type="match status" value="1"/>
</dbReference>
<evidence type="ECO:0000313" key="3">
    <source>
        <dbReference type="Proteomes" id="UP001497444"/>
    </source>
</evidence>
<dbReference type="SUPFAM" id="SSF52540">
    <property type="entry name" value="P-loop containing nucleoside triphosphate hydrolases"/>
    <property type="match status" value="1"/>
</dbReference>
<reference evidence="2" key="1">
    <citation type="submission" date="2024-02" db="EMBL/GenBank/DDBJ databases">
        <authorList>
            <consortium name="ELIXIR-Norway"/>
            <consortium name="Elixir Norway"/>
        </authorList>
    </citation>
    <scope>NUCLEOTIDE SEQUENCE</scope>
</reference>
<dbReference type="Pfam" id="PF00009">
    <property type="entry name" value="GTP_EFTU"/>
    <property type="match status" value="1"/>
</dbReference>
<dbReference type="EMBL" id="CAXAQS010000179">
    <property type="protein sequence ID" value="CAK9250497.1"/>
    <property type="molecule type" value="Genomic_DNA"/>
</dbReference>
<evidence type="ECO:0000313" key="2">
    <source>
        <dbReference type="EMBL" id="CAK9250497.1"/>
    </source>
</evidence>